<feature type="compositionally biased region" description="Basic and acidic residues" evidence="1">
    <location>
        <begin position="142"/>
        <end position="153"/>
    </location>
</feature>
<feature type="compositionally biased region" description="Basic residues" evidence="1">
    <location>
        <begin position="127"/>
        <end position="141"/>
    </location>
</feature>
<dbReference type="EMBL" id="QJKJ01010338">
    <property type="protein sequence ID" value="RDX73969.1"/>
    <property type="molecule type" value="Genomic_DNA"/>
</dbReference>
<feature type="region of interest" description="Disordered" evidence="1">
    <location>
        <begin position="118"/>
        <end position="154"/>
    </location>
</feature>
<gene>
    <name evidence="2" type="ORF">CR513_46336</name>
</gene>
<feature type="non-terminal residue" evidence="2">
    <location>
        <position position="1"/>
    </location>
</feature>
<proteinExistence type="predicted"/>
<evidence type="ECO:0000256" key="1">
    <source>
        <dbReference type="SAM" id="MobiDB-lite"/>
    </source>
</evidence>
<organism evidence="2 3">
    <name type="scientific">Mucuna pruriens</name>
    <name type="common">Velvet bean</name>
    <name type="synonym">Dolichos pruriens</name>
    <dbReference type="NCBI Taxonomy" id="157652"/>
    <lineage>
        <taxon>Eukaryota</taxon>
        <taxon>Viridiplantae</taxon>
        <taxon>Streptophyta</taxon>
        <taxon>Embryophyta</taxon>
        <taxon>Tracheophyta</taxon>
        <taxon>Spermatophyta</taxon>
        <taxon>Magnoliopsida</taxon>
        <taxon>eudicotyledons</taxon>
        <taxon>Gunneridae</taxon>
        <taxon>Pentapetalae</taxon>
        <taxon>rosids</taxon>
        <taxon>fabids</taxon>
        <taxon>Fabales</taxon>
        <taxon>Fabaceae</taxon>
        <taxon>Papilionoideae</taxon>
        <taxon>50 kb inversion clade</taxon>
        <taxon>NPAAA clade</taxon>
        <taxon>indigoferoid/millettioid clade</taxon>
        <taxon>Phaseoleae</taxon>
        <taxon>Mucuna</taxon>
    </lineage>
</organism>
<protein>
    <submittedName>
        <fullName evidence="2">Uncharacterized protein</fullName>
    </submittedName>
</protein>
<dbReference type="AlphaFoldDB" id="A0A371F6Q6"/>
<comment type="caution">
    <text evidence="2">The sequence shown here is derived from an EMBL/GenBank/DDBJ whole genome shotgun (WGS) entry which is preliminary data.</text>
</comment>
<evidence type="ECO:0000313" key="2">
    <source>
        <dbReference type="EMBL" id="RDX73969.1"/>
    </source>
</evidence>
<name>A0A371F6Q6_MUCPR</name>
<accession>A0A371F6Q6</accession>
<sequence>MRIMITSIITRRPLSSQNAWEVIEKDYTQLGNEDASSPNEKENLYKMKRKGINKNLPSSIKTSLKGVDMVKKNFDNKMMVIVNETLWREGGMSLCVYEERFRKRYDEPLKNVFKAKASLKENGGEKSKKKTWTRPRKRRKKDHDNFNNNDRSHKPLKVQIQEKHIILIFLKDGIDKLIISILSLGQLVEKGVYVKK</sequence>
<reference evidence="2" key="1">
    <citation type="submission" date="2018-05" db="EMBL/GenBank/DDBJ databases">
        <title>Draft genome of Mucuna pruriens seed.</title>
        <authorList>
            <person name="Nnadi N.E."/>
            <person name="Vos R."/>
            <person name="Hasami M.H."/>
            <person name="Devisetty U.K."/>
            <person name="Aguiy J.C."/>
        </authorList>
    </citation>
    <scope>NUCLEOTIDE SEQUENCE [LARGE SCALE GENOMIC DNA]</scope>
    <source>
        <strain evidence="2">JCA_2017</strain>
    </source>
</reference>
<dbReference type="Proteomes" id="UP000257109">
    <property type="component" value="Unassembled WGS sequence"/>
</dbReference>
<keyword evidence="3" id="KW-1185">Reference proteome</keyword>
<evidence type="ECO:0000313" key="3">
    <source>
        <dbReference type="Proteomes" id="UP000257109"/>
    </source>
</evidence>